<dbReference type="InterPro" id="IPR036388">
    <property type="entry name" value="WH-like_DNA-bd_sf"/>
</dbReference>
<keyword evidence="2" id="KW-0805">Transcription regulation</keyword>
<dbReference type="RefSeq" id="WP_145082304.1">
    <property type="nucleotide sequence ID" value="NZ_CP036298.1"/>
</dbReference>
<comment type="similarity">
    <text evidence="1">Belongs to the sigma-70 factor family. ECF subfamily.</text>
</comment>
<evidence type="ECO:0000256" key="2">
    <source>
        <dbReference type="ARBA" id="ARBA00023015"/>
    </source>
</evidence>
<evidence type="ECO:0000256" key="3">
    <source>
        <dbReference type="ARBA" id="ARBA00023082"/>
    </source>
</evidence>
<proteinExistence type="inferred from homology"/>
<dbReference type="GO" id="GO:0003677">
    <property type="term" value="F:DNA binding"/>
    <property type="evidence" value="ECO:0007669"/>
    <property type="project" value="UniProtKB-KW"/>
</dbReference>
<dbReference type="InterPro" id="IPR013324">
    <property type="entry name" value="RNA_pol_sigma_r3/r4-like"/>
</dbReference>
<dbReference type="EMBL" id="CP036298">
    <property type="protein sequence ID" value="QDV26275.1"/>
    <property type="molecule type" value="Genomic_DNA"/>
</dbReference>
<dbReference type="SUPFAM" id="SSF88659">
    <property type="entry name" value="Sigma3 and sigma4 domains of RNA polymerase sigma factors"/>
    <property type="match status" value="1"/>
</dbReference>
<keyword evidence="9" id="KW-1185">Reference proteome</keyword>
<dbReference type="PROSITE" id="PS00622">
    <property type="entry name" value="HTH_LUXR_1"/>
    <property type="match status" value="1"/>
</dbReference>
<evidence type="ECO:0000259" key="7">
    <source>
        <dbReference type="PROSITE" id="PS00622"/>
    </source>
</evidence>
<dbReference type="SUPFAM" id="SSF88946">
    <property type="entry name" value="Sigma2 domain of RNA polymerase sigma factors"/>
    <property type="match status" value="1"/>
</dbReference>
<sequence length="206" mass="23407">MAATDSSSTRLSLISRIRANDSQAWQDLVALYSPLVAFWCRKQTVGESEINDAVQEVFFSVSRSIDDYRPRESGGGFRAWLWTITRHKIIDAKRRDARFPPAQGGSTALHASQQLPEELDEDEDSERFEFTQLLHRGLAQVESEFEPKTWHAFWRCTVDGQPVAVVATELEISASTVRQHRSRVLRRLRQQLGDRVFEGGNGNSES</sequence>
<feature type="compositionally biased region" description="Polar residues" evidence="6">
    <location>
        <begin position="104"/>
        <end position="115"/>
    </location>
</feature>
<dbReference type="InterPro" id="IPR039425">
    <property type="entry name" value="RNA_pol_sigma-70-like"/>
</dbReference>
<dbReference type="InterPro" id="IPR013325">
    <property type="entry name" value="RNA_pol_sigma_r2"/>
</dbReference>
<reference evidence="8 9" key="1">
    <citation type="submission" date="2019-02" db="EMBL/GenBank/DDBJ databases">
        <title>Deep-cultivation of Planctomycetes and their phenomic and genomic characterization uncovers novel biology.</title>
        <authorList>
            <person name="Wiegand S."/>
            <person name="Jogler M."/>
            <person name="Boedeker C."/>
            <person name="Pinto D."/>
            <person name="Vollmers J."/>
            <person name="Rivas-Marin E."/>
            <person name="Kohn T."/>
            <person name="Peeters S.H."/>
            <person name="Heuer A."/>
            <person name="Rast P."/>
            <person name="Oberbeckmann S."/>
            <person name="Bunk B."/>
            <person name="Jeske O."/>
            <person name="Meyerdierks A."/>
            <person name="Storesund J.E."/>
            <person name="Kallscheuer N."/>
            <person name="Luecker S."/>
            <person name="Lage O.M."/>
            <person name="Pohl T."/>
            <person name="Merkel B.J."/>
            <person name="Hornburger P."/>
            <person name="Mueller R.-W."/>
            <person name="Bruemmer F."/>
            <person name="Labrenz M."/>
            <person name="Spormann A.M."/>
            <person name="Op den Camp H."/>
            <person name="Overmann J."/>
            <person name="Amann R."/>
            <person name="Jetten M.S.M."/>
            <person name="Mascher T."/>
            <person name="Medema M.H."/>
            <person name="Devos D.P."/>
            <person name="Kaster A.-K."/>
            <person name="Ovreas L."/>
            <person name="Rohde M."/>
            <person name="Galperin M.Y."/>
            <person name="Jogler C."/>
        </authorList>
    </citation>
    <scope>NUCLEOTIDE SEQUENCE [LARGE SCALE GENOMIC DNA]</scope>
    <source>
        <strain evidence="8 9">Q31a</strain>
    </source>
</reference>
<dbReference type="Pfam" id="PF04542">
    <property type="entry name" value="Sigma70_r2"/>
    <property type="match status" value="1"/>
</dbReference>
<organism evidence="8 9">
    <name type="scientific">Aureliella helgolandensis</name>
    <dbReference type="NCBI Taxonomy" id="2527968"/>
    <lineage>
        <taxon>Bacteria</taxon>
        <taxon>Pseudomonadati</taxon>
        <taxon>Planctomycetota</taxon>
        <taxon>Planctomycetia</taxon>
        <taxon>Pirellulales</taxon>
        <taxon>Pirellulaceae</taxon>
        <taxon>Aureliella</taxon>
    </lineage>
</organism>
<dbReference type="GO" id="GO:0016987">
    <property type="term" value="F:sigma factor activity"/>
    <property type="evidence" value="ECO:0007669"/>
    <property type="project" value="UniProtKB-KW"/>
</dbReference>
<dbReference type="Pfam" id="PF00196">
    <property type="entry name" value="GerE"/>
    <property type="match status" value="1"/>
</dbReference>
<dbReference type="PANTHER" id="PTHR43133:SF8">
    <property type="entry name" value="RNA POLYMERASE SIGMA FACTOR HI_1459-RELATED"/>
    <property type="match status" value="1"/>
</dbReference>
<dbReference type="InterPro" id="IPR014284">
    <property type="entry name" value="RNA_pol_sigma-70_dom"/>
</dbReference>
<dbReference type="InterPro" id="IPR007627">
    <property type="entry name" value="RNA_pol_sigma70_r2"/>
</dbReference>
<evidence type="ECO:0000313" key="9">
    <source>
        <dbReference type="Proteomes" id="UP000318017"/>
    </source>
</evidence>
<protein>
    <submittedName>
        <fullName evidence="8">ECF RNA polymerase sigma factor SigE</fullName>
    </submittedName>
</protein>
<keyword evidence="5" id="KW-0804">Transcription</keyword>
<evidence type="ECO:0000256" key="4">
    <source>
        <dbReference type="ARBA" id="ARBA00023125"/>
    </source>
</evidence>
<dbReference type="AlphaFoldDB" id="A0A518GCF3"/>
<evidence type="ECO:0000313" key="8">
    <source>
        <dbReference type="EMBL" id="QDV26275.1"/>
    </source>
</evidence>
<dbReference type="NCBIfam" id="TIGR02937">
    <property type="entry name" value="sigma70-ECF"/>
    <property type="match status" value="1"/>
</dbReference>
<evidence type="ECO:0000256" key="6">
    <source>
        <dbReference type="SAM" id="MobiDB-lite"/>
    </source>
</evidence>
<evidence type="ECO:0000256" key="1">
    <source>
        <dbReference type="ARBA" id="ARBA00010641"/>
    </source>
</evidence>
<feature type="region of interest" description="Disordered" evidence="6">
    <location>
        <begin position="95"/>
        <end position="121"/>
    </location>
</feature>
<dbReference type="InterPro" id="IPR000792">
    <property type="entry name" value="Tscrpt_reg_LuxR_C"/>
</dbReference>
<keyword evidence="3" id="KW-0731">Sigma factor</keyword>
<feature type="domain" description="HTH luxR-type" evidence="7">
    <location>
        <begin position="160"/>
        <end position="187"/>
    </location>
</feature>
<evidence type="ECO:0000256" key="5">
    <source>
        <dbReference type="ARBA" id="ARBA00023163"/>
    </source>
</evidence>
<gene>
    <name evidence="8" type="primary">sigE_11</name>
    <name evidence="8" type="ORF">Q31a_46470</name>
</gene>
<name>A0A518GCF3_9BACT</name>
<dbReference type="KEGG" id="ahel:Q31a_46470"/>
<keyword evidence="4" id="KW-0238">DNA-binding</keyword>
<dbReference type="Proteomes" id="UP000318017">
    <property type="component" value="Chromosome"/>
</dbReference>
<accession>A0A518GCF3</accession>
<dbReference type="Gene3D" id="1.10.1740.10">
    <property type="match status" value="1"/>
</dbReference>
<dbReference type="PANTHER" id="PTHR43133">
    <property type="entry name" value="RNA POLYMERASE ECF-TYPE SIGMA FACTO"/>
    <property type="match status" value="1"/>
</dbReference>
<dbReference type="Gene3D" id="1.10.10.10">
    <property type="entry name" value="Winged helix-like DNA-binding domain superfamily/Winged helix DNA-binding domain"/>
    <property type="match status" value="1"/>
</dbReference>
<dbReference type="OrthoDB" id="281047at2"/>
<dbReference type="GO" id="GO:0006352">
    <property type="term" value="P:DNA-templated transcription initiation"/>
    <property type="evidence" value="ECO:0007669"/>
    <property type="project" value="InterPro"/>
</dbReference>